<dbReference type="OrthoDB" id="2326446at2759"/>
<dbReference type="Pfam" id="PF03328">
    <property type="entry name" value="HpcH_HpaI"/>
    <property type="match status" value="1"/>
</dbReference>
<evidence type="ECO:0000256" key="2">
    <source>
        <dbReference type="ARBA" id="ARBA00022723"/>
    </source>
</evidence>
<accession>A0A6A5V522</accession>
<dbReference type="EMBL" id="ML976720">
    <property type="protein sequence ID" value="KAF1968417.1"/>
    <property type="molecule type" value="Genomic_DNA"/>
</dbReference>
<reference evidence="5" key="1">
    <citation type="journal article" date="2020" name="Stud. Mycol.">
        <title>101 Dothideomycetes genomes: a test case for predicting lifestyles and emergence of pathogens.</title>
        <authorList>
            <person name="Haridas S."/>
            <person name="Albert R."/>
            <person name="Binder M."/>
            <person name="Bloem J."/>
            <person name="Labutti K."/>
            <person name="Salamov A."/>
            <person name="Andreopoulos B."/>
            <person name="Baker S."/>
            <person name="Barry K."/>
            <person name="Bills G."/>
            <person name="Bluhm B."/>
            <person name="Cannon C."/>
            <person name="Castanera R."/>
            <person name="Culley D."/>
            <person name="Daum C."/>
            <person name="Ezra D."/>
            <person name="Gonzalez J."/>
            <person name="Henrissat B."/>
            <person name="Kuo A."/>
            <person name="Liang C."/>
            <person name="Lipzen A."/>
            <person name="Lutzoni F."/>
            <person name="Magnuson J."/>
            <person name="Mondo S."/>
            <person name="Nolan M."/>
            <person name="Ohm R."/>
            <person name="Pangilinan J."/>
            <person name="Park H.-J."/>
            <person name="Ramirez L."/>
            <person name="Alfaro M."/>
            <person name="Sun H."/>
            <person name="Tritt A."/>
            <person name="Yoshinaga Y."/>
            <person name="Zwiers L.-H."/>
            <person name="Turgeon B."/>
            <person name="Goodwin S."/>
            <person name="Spatafora J."/>
            <person name="Crous P."/>
            <person name="Grigoriev I."/>
        </authorList>
    </citation>
    <scope>NUCLEOTIDE SEQUENCE</scope>
    <source>
        <strain evidence="5">CBS 107.79</strain>
    </source>
</reference>
<evidence type="ECO:0000313" key="5">
    <source>
        <dbReference type="EMBL" id="KAF1968417.1"/>
    </source>
</evidence>
<keyword evidence="6" id="KW-1185">Reference proteome</keyword>
<dbReference type="InterPro" id="IPR050251">
    <property type="entry name" value="HpcH-HpaI_aldolase"/>
</dbReference>
<dbReference type="SUPFAM" id="SSF51621">
    <property type="entry name" value="Phosphoenolpyruvate/pyruvate domain"/>
    <property type="match status" value="1"/>
</dbReference>
<dbReference type="InterPro" id="IPR005000">
    <property type="entry name" value="Aldolase/citrate-lyase_domain"/>
</dbReference>
<dbReference type="InterPro" id="IPR040442">
    <property type="entry name" value="Pyrv_kinase-like_dom_sf"/>
</dbReference>
<dbReference type="PANTHER" id="PTHR30502:SF0">
    <property type="entry name" value="PHOSPHOENOLPYRUVATE CARBOXYLASE FAMILY PROTEIN"/>
    <property type="match status" value="1"/>
</dbReference>
<keyword evidence="3" id="KW-0456">Lyase</keyword>
<name>A0A6A5V522_9PLEO</name>
<dbReference type="GO" id="GO:0005737">
    <property type="term" value="C:cytoplasm"/>
    <property type="evidence" value="ECO:0007669"/>
    <property type="project" value="TreeGrafter"/>
</dbReference>
<sequence>MPSMTLLGVAQGIPSVFVTKILAATKPDFIFLDVQHAIFDRLALYDAVHAAQHHSEGSAAVLVRVPKHDQVSLITALDAGASAIIIPDTESAQEVEDFIQQIYYPPIGKRSFSPWTFTPGVSGVSLYPNDPFNVATGQRHVCVIPQIESVKGVENLDEIAAVKGIHGLMFGAGDFSLSAGLPIQLGGVPHPTLADAMGKYHAAAQKNDLVTLGLAQWPEMVPMLVQQNYSAIVTVLDYWMLEGMVKSTLVKAANIVKQFAEKETAEKENAEKETAENETP</sequence>
<dbReference type="Gene3D" id="3.20.20.60">
    <property type="entry name" value="Phosphoenolpyruvate-binding domains"/>
    <property type="match status" value="1"/>
</dbReference>
<evidence type="ECO:0000313" key="6">
    <source>
        <dbReference type="Proteomes" id="UP000800036"/>
    </source>
</evidence>
<comment type="similarity">
    <text evidence="1">Belongs to the HpcH/HpaI aldolase family.</text>
</comment>
<dbReference type="PANTHER" id="PTHR30502">
    <property type="entry name" value="2-KETO-3-DEOXY-L-RHAMNONATE ALDOLASE"/>
    <property type="match status" value="1"/>
</dbReference>
<gene>
    <name evidence="5" type="ORF">BU23DRAFT_655927</name>
</gene>
<evidence type="ECO:0000256" key="1">
    <source>
        <dbReference type="ARBA" id="ARBA00005568"/>
    </source>
</evidence>
<organism evidence="5 6">
    <name type="scientific">Bimuria novae-zelandiae CBS 107.79</name>
    <dbReference type="NCBI Taxonomy" id="1447943"/>
    <lineage>
        <taxon>Eukaryota</taxon>
        <taxon>Fungi</taxon>
        <taxon>Dikarya</taxon>
        <taxon>Ascomycota</taxon>
        <taxon>Pezizomycotina</taxon>
        <taxon>Dothideomycetes</taxon>
        <taxon>Pleosporomycetidae</taxon>
        <taxon>Pleosporales</taxon>
        <taxon>Massarineae</taxon>
        <taxon>Didymosphaeriaceae</taxon>
        <taxon>Bimuria</taxon>
    </lineage>
</organism>
<dbReference type="InterPro" id="IPR015813">
    <property type="entry name" value="Pyrv/PenolPyrv_kinase-like_dom"/>
</dbReference>
<dbReference type="GO" id="GO:0016832">
    <property type="term" value="F:aldehyde-lyase activity"/>
    <property type="evidence" value="ECO:0007669"/>
    <property type="project" value="TreeGrafter"/>
</dbReference>
<feature type="domain" description="HpcH/HpaI aldolase/citrate lyase" evidence="4">
    <location>
        <begin position="19"/>
        <end position="210"/>
    </location>
</feature>
<dbReference type="Proteomes" id="UP000800036">
    <property type="component" value="Unassembled WGS sequence"/>
</dbReference>
<evidence type="ECO:0000256" key="3">
    <source>
        <dbReference type="ARBA" id="ARBA00023239"/>
    </source>
</evidence>
<proteinExistence type="inferred from homology"/>
<dbReference type="AlphaFoldDB" id="A0A6A5V522"/>
<evidence type="ECO:0000259" key="4">
    <source>
        <dbReference type="Pfam" id="PF03328"/>
    </source>
</evidence>
<protein>
    <recommendedName>
        <fullName evidence="4">HpcH/HpaI aldolase/citrate lyase domain-containing protein</fullName>
    </recommendedName>
</protein>
<dbReference type="GO" id="GO:0046872">
    <property type="term" value="F:metal ion binding"/>
    <property type="evidence" value="ECO:0007669"/>
    <property type="project" value="UniProtKB-KW"/>
</dbReference>
<keyword evidence="2" id="KW-0479">Metal-binding</keyword>